<dbReference type="Pfam" id="PF07732">
    <property type="entry name" value="Cu-oxidase_3"/>
    <property type="match status" value="1"/>
</dbReference>
<sequence length="368" mass="40276">MPAASWPWAALAREVESEQDRSELHISIEPVDAEMIDGQIVYMLLFFSEDGKPRPVLRVREGDEIRIEISNNDTAPHGFAIPGIPAATSELIDPGDRREVRFTAPVGGSYLFFDPTKAPLNRILGLHGALIVEPRLGTTPAGSPTPFSRASQTPALQALFDALGTAPRFPGQKWKPGDPAREKIWVFSQTDPTLNARVASGQSVDPASIMSSFLPRYFHINGLSGFDTAVHNGTASEGIEAAEAIMPEGKQGQPTLLRTMNAGLSTHSPHIHGNHVMELSENIANGAIDVRKNILEVDVWRLSPLARKDMLLPFERPPDIPAAKWPPKEEPFPLRYVMHCHTEMSQTAGGGNYPQGLVTHWEMTAPIE</sequence>
<dbReference type="Proteomes" id="UP000244162">
    <property type="component" value="Unassembled WGS sequence"/>
</dbReference>
<organism evidence="2 3">
    <name type="scientific">Sphingomonas oleivorans</name>
    <dbReference type="NCBI Taxonomy" id="1735121"/>
    <lineage>
        <taxon>Bacteria</taxon>
        <taxon>Pseudomonadati</taxon>
        <taxon>Pseudomonadota</taxon>
        <taxon>Alphaproteobacteria</taxon>
        <taxon>Sphingomonadales</taxon>
        <taxon>Sphingomonadaceae</taxon>
        <taxon>Sphingomonas</taxon>
    </lineage>
</organism>
<dbReference type="InterPro" id="IPR011707">
    <property type="entry name" value="Cu-oxidase-like_N"/>
</dbReference>
<dbReference type="InterPro" id="IPR008972">
    <property type="entry name" value="Cupredoxin"/>
</dbReference>
<name>A0A2T5FYQ2_9SPHN</name>
<evidence type="ECO:0000313" key="3">
    <source>
        <dbReference type="Proteomes" id="UP000244162"/>
    </source>
</evidence>
<dbReference type="OrthoDB" id="9757546at2"/>
<dbReference type="GO" id="GO:0005507">
    <property type="term" value="F:copper ion binding"/>
    <property type="evidence" value="ECO:0007669"/>
    <property type="project" value="InterPro"/>
</dbReference>
<accession>A0A2T5FYQ2</accession>
<protein>
    <recommendedName>
        <fullName evidence="1">Plastocyanin-like domain-containing protein</fullName>
    </recommendedName>
</protein>
<reference evidence="2 3" key="1">
    <citation type="submission" date="2017-09" db="EMBL/GenBank/DDBJ databases">
        <title>Sphingomonas panjinensis sp.nov., isolated from oil-contaminated soil.</title>
        <authorList>
            <person name="Wang L."/>
            <person name="Chen L."/>
        </authorList>
    </citation>
    <scope>NUCLEOTIDE SEQUENCE [LARGE SCALE GENOMIC DNA]</scope>
    <source>
        <strain evidence="2 3">FW-11</strain>
    </source>
</reference>
<dbReference type="Gene3D" id="2.60.40.420">
    <property type="entry name" value="Cupredoxins - blue copper proteins"/>
    <property type="match status" value="1"/>
</dbReference>
<proteinExistence type="predicted"/>
<comment type="caution">
    <text evidence="2">The sequence shown here is derived from an EMBL/GenBank/DDBJ whole genome shotgun (WGS) entry which is preliminary data.</text>
</comment>
<evidence type="ECO:0000313" key="2">
    <source>
        <dbReference type="EMBL" id="PTQ11673.1"/>
    </source>
</evidence>
<gene>
    <name evidence="2" type="ORF">CLG96_08190</name>
</gene>
<evidence type="ECO:0000259" key="1">
    <source>
        <dbReference type="Pfam" id="PF07732"/>
    </source>
</evidence>
<feature type="domain" description="Plastocyanin-like" evidence="1">
    <location>
        <begin position="52"/>
        <end position="135"/>
    </location>
</feature>
<dbReference type="AlphaFoldDB" id="A0A2T5FYQ2"/>
<dbReference type="SUPFAM" id="SSF49503">
    <property type="entry name" value="Cupredoxins"/>
    <property type="match status" value="2"/>
</dbReference>
<dbReference type="EMBL" id="NWBU01000007">
    <property type="protein sequence ID" value="PTQ11673.1"/>
    <property type="molecule type" value="Genomic_DNA"/>
</dbReference>
<keyword evidence="3" id="KW-1185">Reference proteome</keyword>